<accession>A0ABW4R9B7</accession>
<dbReference type="EMBL" id="JBHUEN010000043">
    <property type="protein sequence ID" value="MFD1882715.1"/>
    <property type="molecule type" value="Genomic_DNA"/>
</dbReference>
<name>A0ABW4R9B7_9RHOB</name>
<comment type="caution">
    <text evidence="1">The sequence shown here is derived from an EMBL/GenBank/DDBJ whole genome shotgun (WGS) entry which is preliminary data.</text>
</comment>
<dbReference type="RefSeq" id="WP_379144380.1">
    <property type="nucleotide sequence ID" value="NZ_JBHUEN010000043.1"/>
</dbReference>
<proteinExistence type="predicted"/>
<sequence length="191" mass="20253">MTPDQIAALFTRPDGSFLCARWGRPVAPVIFGLSDESLAVFREATRAVFAHAGQPLTDTDPEMGTNLMSFFVRNWDELAGVPDLDALTGVPGLPARLAQAKADQYRLFRFDPDGGIRACLTFVNMGGALADAHPGILAETLAVRSALTFAVDVTPTPELAQLIRAAYAPMLPVAATDPAYALRLAARLGAG</sequence>
<evidence type="ECO:0000313" key="1">
    <source>
        <dbReference type="EMBL" id="MFD1882715.1"/>
    </source>
</evidence>
<reference evidence="2" key="1">
    <citation type="journal article" date="2019" name="Int. J. Syst. Evol. Microbiol.">
        <title>The Global Catalogue of Microorganisms (GCM) 10K type strain sequencing project: providing services to taxonomists for standard genome sequencing and annotation.</title>
        <authorList>
            <consortium name="The Broad Institute Genomics Platform"/>
            <consortium name="The Broad Institute Genome Sequencing Center for Infectious Disease"/>
            <person name="Wu L."/>
            <person name="Ma J."/>
        </authorList>
    </citation>
    <scope>NUCLEOTIDE SEQUENCE [LARGE SCALE GENOMIC DNA]</scope>
    <source>
        <strain evidence="2">CCUG 56029</strain>
    </source>
</reference>
<keyword evidence="2" id="KW-1185">Reference proteome</keyword>
<protein>
    <submittedName>
        <fullName evidence="1">Uncharacterized protein</fullName>
    </submittedName>
</protein>
<evidence type="ECO:0000313" key="2">
    <source>
        <dbReference type="Proteomes" id="UP001597213"/>
    </source>
</evidence>
<dbReference type="Proteomes" id="UP001597213">
    <property type="component" value="Unassembled WGS sequence"/>
</dbReference>
<gene>
    <name evidence="1" type="ORF">ACFSCT_13405</name>
</gene>
<organism evidence="1 2">
    <name type="scientific">Paracoccus pacificus</name>
    <dbReference type="NCBI Taxonomy" id="1463598"/>
    <lineage>
        <taxon>Bacteria</taxon>
        <taxon>Pseudomonadati</taxon>
        <taxon>Pseudomonadota</taxon>
        <taxon>Alphaproteobacteria</taxon>
        <taxon>Rhodobacterales</taxon>
        <taxon>Paracoccaceae</taxon>
        <taxon>Paracoccus</taxon>
    </lineage>
</organism>